<feature type="region of interest" description="Disordered" evidence="1">
    <location>
        <begin position="1"/>
        <end position="75"/>
    </location>
</feature>
<feature type="compositionally biased region" description="Low complexity" evidence="1">
    <location>
        <begin position="43"/>
        <end position="59"/>
    </location>
</feature>
<feature type="compositionally biased region" description="Polar residues" evidence="1">
    <location>
        <begin position="1"/>
        <end position="17"/>
    </location>
</feature>
<dbReference type="CDD" id="cd00303">
    <property type="entry name" value="retropepsin_like"/>
    <property type="match status" value="1"/>
</dbReference>
<name>A0ABR2QDI8_9ROSI</name>
<comment type="caution">
    <text evidence="2">The sequence shown here is derived from an EMBL/GenBank/DDBJ whole genome shotgun (WGS) entry which is preliminary data.</text>
</comment>
<dbReference type="InterPro" id="IPR021109">
    <property type="entry name" value="Peptidase_aspartic_dom_sf"/>
</dbReference>
<gene>
    <name evidence="2" type="ORF">V6N11_084116</name>
</gene>
<reference evidence="2 3" key="1">
    <citation type="journal article" date="2024" name="G3 (Bethesda)">
        <title>Genome assembly of Hibiscus sabdariffa L. provides insights into metabolisms of medicinal natural products.</title>
        <authorList>
            <person name="Kim T."/>
        </authorList>
    </citation>
    <scope>NUCLEOTIDE SEQUENCE [LARGE SCALE GENOMIC DNA]</scope>
    <source>
        <strain evidence="2">TK-2024</strain>
        <tissue evidence="2">Old leaves</tissue>
    </source>
</reference>
<dbReference type="Pfam" id="PF13650">
    <property type="entry name" value="Asp_protease_2"/>
    <property type="match status" value="1"/>
</dbReference>
<protein>
    <submittedName>
        <fullName evidence="2">Uncharacterized protein</fullName>
    </submittedName>
</protein>
<dbReference type="PANTHER" id="PTHR33067">
    <property type="entry name" value="RNA-DIRECTED DNA POLYMERASE-RELATED"/>
    <property type="match status" value="1"/>
</dbReference>
<dbReference type="SUPFAM" id="SSF50630">
    <property type="entry name" value="Acid proteases"/>
    <property type="match status" value="1"/>
</dbReference>
<dbReference type="Gene3D" id="2.40.70.10">
    <property type="entry name" value="Acid Proteases"/>
    <property type="match status" value="1"/>
</dbReference>
<evidence type="ECO:0000256" key="1">
    <source>
        <dbReference type="SAM" id="MobiDB-lite"/>
    </source>
</evidence>
<organism evidence="2 3">
    <name type="scientific">Hibiscus sabdariffa</name>
    <name type="common">roselle</name>
    <dbReference type="NCBI Taxonomy" id="183260"/>
    <lineage>
        <taxon>Eukaryota</taxon>
        <taxon>Viridiplantae</taxon>
        <taxon>Streptophyta</taxon>
        <taxon>Embryophyta</taxon>
        <taxon>Tracheophyta</taxon>
        <taxon>Spermatophyta</taxon>
        <taxon>Magnoliopsida</taxon>
        <taxon>eudicotyledons</taxon>
        <taxon>Gunneridae</taxon>
        <taxon>Pentapetalae</taxon>
        <taxon>rosids</taxon>
        <taxon>malvids</taxon>
        <taxon>Malvales</taxon>
        <taxon>Malvaceae</taxon>
        <taxon>Malvoideae</taxon>
        <taxon>Hibiscus</taxon>
    </lineage>
</organism>
<proteinExistence type="predicted"/>
<accession>A0ABR2QDI8</accession>
<evidence type="ECO:0000313" key="2">
    <source>
        <dbReference type="EMBL" id="KAK8998733.1"/>
    </source>
</evidence>
<dbReference type="PANTHER" id="PTHR33067:SF32">
    <property type="entry name" value="ASPARTIC PEPTIDASE DDI1-TYPE DOMAIN-CONTAINING PROTEIN"/>
    <property type="match status" value="1"/>
</dbReference>
<dbReference type="Proteomes" id="UP001396334">
    <property type="component" value="Unassembled WGS sequence"/>
</dbReference>
<evidence type="ECO:0000313" key="3">
    <source>
        <dbReference type="Proteomes" id="UP001396334"/>
    </source>
</evidence>
<sequence length="447" mass="50395">MITTRSGARASNDTTQVEENESPKVAKTIPYATSTHDISPEDATASSHAAANPSNNATADEVSKGKEIRLPPPFPQRLRKQKYEYQFKKFLDILKQVHINLPLVEAIEQIPNYAKFLKDMVSKWTRISEFETVAMTEGCIAMLHNRLPPKLKDPDSFTIPCAIGNHYVRKALCDLGASINLMPKSVFQRLGIGKARPTTVMLQLADRSYVHPEGKIEDILVRVDKFIFPTNFIVLDCEADEHAPIILGRPFLATRRMLIDYEKGKLTIRVNDQQFTLNIFKSLKQPDDPEECQVISAVTKFNFEVEDVDLDKILAVASKIEEAKCEDDEPQKVNWIVNRPGMNFESLDLSSTGFKPNKPSIEQPPVLELKPLPKQLKYVYLGNDDTLPVIISSKLQYEPEKQLINMLARHKKAIGWTIANIKGISPAICSHKILLEEGHNNSIEAQR</sequence>
<keyword evidence="3" id="KW-1185">Reference proteome</keyword>
<dbReference type="EMBL" id="JBBPBN010000041">
    <property type="protein sequence ID" value="KAK8998733.1"/>
    <property type="molecule type" value="Genomic_DNA"/>
</dbReference>